<accession>A0A2G9S941</accession>
<evidence type="ECO:0000259" key="1">
    <source>
        <dbReference type="Pfam" id="PF07651"/>
    </source>
</evidence>
<proteinExistence type="predicted"/>
<evidence type="ECO:0000313" key="3">
    <source>
        <dbReference type="Proteomes" id="UP000228934"/>
    </source>
</evidence>
<dbReference type="OrthoDB" id="8178130at2759"/>
<dbReference type="GO" id="GO:0080025">
    <property type="term" value="F:phosphatidylinositol-3,5-bisphosphate binding"/>
    <property type="evidence" value="ECO:0007669"/>
    <property type="project" value="TreeGrafter"/>
</dbReference>
<keyword evidence="3" id="KW-1185">Reference proteome</keyword>
<sequence>MFDYMDCELKLAEAVIRQLNSAIAVSQMSSGQCKLAPLIQVIQDCSHLYHYTVKLMFKLHSCLPPDTLQGHRDRFHEQFHSLKNFLKRASDMLYFKRLIQIPRLPDNPPNFLRASALEEHVKPVVVMANEVPEEEEPPQTESLIEISNAQPVEQQIVD</sequence>
<dbReference type="Proteomes" id="UP000228934">
    <property type="component" value="Unassembled WGS sequence"/>
</dbReference>
<gene>
    <name evidence="2" type="ORF">AB205_0166370</name>
</gene>
<reference evidence="3" key="1">
    <citation type="journal article" date="2017" name="Nat. Commun.">
        <title>The North American bullfrog draft genome provides insight into hormonal regulation of long noncoding RNA.</title>
        <authorList>
            <person name="Hammond S.A."/>
            <person name="Warren R.L."/>
            <person name="Vandervalk B.P."/>
            <person name="Kucuk E."/>
            <person name="Khan H."/>
            <person name="Gibb E.A."/>
            <person name="Pandoh P."/>
            <person name="Kirk H."/>
            <person name="Zhao Y."/>
            <person name="Jones M."/>
            <person name="Mungall A.J."/>
            <person name="Coope R."/>
            <person name="Pleasance S."/>
            <person name="Moore R.A."/>
            <person name="Holt R.A."/>
            <person name="Round J.M."/>
            <person name="Ohora S."/>
            <person name="Walle B.V."/>
            <person name="Veldhoen N."/>
            <person name="Helbing C.C."/>
            <person name="Birol I."/>
        </authorList>
    </citation>
    <scope>NUCLEOTIDE SEQUENCE [LARGE SCALE GENOMIC DNA]</scope>
</reference>
<dbReference type="GO" id="GO:0030864">
    <property type="term" value="C:cortical actin cytoskeleton"/>
    <property type="evidence" value="ECO:0007669"/>
    <property type="project" value="TreeGrafter"/>
</dbReference>
<name>A0A2G9S941_AQUCT</name>
<protein>
    <recommendedName>
        <fullName evidence="1">AP180 N-terminal homology (ANTH) domain-containing protein</fullName>
    </recommendedName>
</protein>
<dbReference type="GO" id="GO:0035615">
    <property type="term" value="F:clathrin adaptor activity"/>
    <property type="evidence" value="ECO:0007669"/>
    <property type="project" value="TreeGrafter"/>
</dbReference>
<dbReference type="GO" id="GO:0051015">
    <property type="term" value="F:actin filament binding"/>
    <property type="evidence" value="ECO:0007669"/>
    <property type="project" value="TreeGrafter"/>
</dbReference>
<dbReference type="InterPro" id="IPR030224">
    <property type="entry name" value="Sla2_fam"/>
</dbReference>
<dbReference type="GO" id="GO:0043325">
    <property type="term" value="F:phosphatidylinositol-3,4-bisphosphate binding"/>
    <property type="evidence" value="ECO:0007669"/>
    <property type="project" value="TreeGrafter"/>
</dbReference>
<evidence type="ECO:0000313" key="2">
    <source>
        <dbReference type="EMBL" id="PIO36656.1"/>
    </source>
</evidence>
<dbReference type="EMBL" id="KV925692">
    <property type="protein sequence ID" value="PIO36656.1"/>
    <property type="molecule type" value="Genomic_DNA"/>
</dbReference>
<dbReference type="GO" id="GO:0006897">
    <property type="term" value="P:endocytosis"/>
    <property type="evidence" value="ECO:0007669"/>
    <property type="project" value="InterPro"/>
</dbReference>
<dbReference type="GO" id="GO:0032051">
    <property type="term" value="F:clathrin light chain binding"/>
    <property type="evidence" value="ECO:0007669"/>
    <property type="project" value="TreeGrafter"/>
</dbReference>
<feature type="domain" description="AP180 N-terminal homology (ANTH)" evidence="1">
    <location>
        <begin position="1"/>
        <end position="117"/>
    </location>
</feature>
<dbReference type="PANTHER" id="PTHR10407:SF10">
    <property type="entry name" value="HUNTINGTIN-INTERACTING PROTEIN 1-RELATED PROTEIN"/>
    <property type="match status" value="1"/>
</dbReference>
<dbReference type="GO" id="GO:0007015">
    <property type="term" value="P:actin filament organization"/>
    <property type="evidence" value="ECO:0007669"/>
    <property type="project" value="TreeGrafter"/>
</dbReference>
<dbReference type="AlphaFoldDB" id="A0A2G9S941"/>
<dbReference type="GO" id="GO:0030136">
    <property type="term" value="C:clathrin-coated vesicle"/>
    <property type="evidence" value="ECO:0007669"/>
    <property type="project" value="TreeGrafter"/>
</dbReference>
<dbReference type="GO" id="GO:0048268">
    <property type="term" value="P:clathrin coat assembly"/>
    <property type="evidence" value="ECO:0007669"/>
    <property type="project" value="TreeGrafter"/>
</dbReference>
<dbReference type="PANTHER" id="PTHR10407">
    <property type="entry name" value="HUNTINGTIN INTERACTING PROTEIN 1"/>
    <property type="match status" value="1"/>
</dbReference>
<dbReference type="Pfam" id="PF07651">
    <property type="entry name" value="ANTH"/>
    <property type="match status" value="1"/>
</dbReference>
<organism evidence="2 3">
    <name type="scientific">Aquarana catesbeiana</name>
    <name type="common">American bullfrog</name>
    <name type="synonym">Rana catesbeiana</name>
    <dbReference type="NCBI Taxonomy" id="8400"/>
    <lineage>
        <taxon>Eukaryota</taxon>
        <taxon>Metazoa</taxon>
        <taxon>Chordata</taxon>
        <taxon>Craniata</taxon>
        <taxon>Vertebrata</taxon>
        <taxon>Euteleostomi</taxon>
        <taxon>Amphibia</taxon>
        <taxon>Batrachia</taxon>
        <taxon>Anura</taxon>
        <taxon>Neobatrachia</taxon>
        <taxon>Ranoidea</taxon>
        <taxon>Ranidae</taxon>
        <taxon>Aquarana</taxon>
    </lineage>
</organism>
<dbReference type="InterPro" id="IPR011417">
    <property type="entry name" value="ANTH_dom"/>
</dbReference>